<dbReference type="InterPro" id="IPR002501">
    <property type="entry name" value="PsdUridine_synth_N"/>
</dbReference>
<dbReference type="PANTHER" id="PTHR13767">
    <property type="entry name" value="TRNA-PSEUDOURIDINE SYNTHASE"/>
    <property type="match status" value="1"/>
</dbReference>
<organism evidence="8 9">
    <name type="scientific">Sulfoacidibacillus thermotolerans</name>
    <name type="common">Acidibacillus sulfuroxidans</name>
    <dbReference type="NCBI Taxonomy" id="1765684"/>
    <lineage>
        <taxon>Bacteria</taxon>
        <taxon>Bacillati</taxon>
        <taxon>Bacillota</taxon>
        <taxon>Bacilli</taxon>
        <taxon>Bacillales</taxon>
        <taxon>Alicyclobacillaceae</taxon>
        <taxon>Sulfoacidibacillus</taxon>
    </lineage>
</organism>
<evidence type="ECO:0000256" key="5">
    <source>
        <dbReference type="HAMAP-Rule" id="MF_01080"/>
    </source>
</evidence>
<reference evidence="8 9" key="1">
    <citation type="submission" date="2016-11" db="EMBL/GenBank/DDBJ databases">
        <title>Comparative genomics of Acidibacillus ferroxidans species.</title>
        <authorList>
            <person name="Oliveira G."/>
            <person name="Nunes G."/>
            <person name="Oliveira R."/>
            <person name="Araujo F."/>
            <person name="Salim A."/>
            <person name="Scholte L."/>
            <person name="Morais D."/>
            <person name="Nancucheo I."/>
            <person name="Johnson D.B."/>
            <person name="Grail B."/>
            <person name="Bittencourt J."/>
            <person name="Valadares R."/>
        </authorList>
    </citation>
    <scope>NUCLEOTIDE SEQUENCE [LARGE SCALE GENOMIC DNA]</scope>
    <source>
        <strain evidence="8 9">Y002</strain>
    </source>
</reference>
<sequence length="312" mass="34037">MHSGIVVVNKPPQMTSQQTVTQVKRALGVKKAGHAGTLDPDAVGVLPIFLGRATRLTEYVLADEKSYQAVLVLGISTDTQDASGKIVAAVDATAVTRQQIDTVFQQFIGMQWQTPPAYSALKISGKRAYELARKGLEVKLAPRPITIYELVVEHVTQVAQTVQVTFTVRCSKGTYIRTLCQDLGAALDLPAHMGHLMRTQTGPFHIGQAQTLEAIRERMWELVLPPEQAILHMPVISLSSDALHVVVNGQSFVSSVSKITQSAFRKLDLSPATLVRVHLETGELVAVYEIATIQADVCTLIPKKVLWQAVNE</sequence>
<dbReference type="RefSeq" id="WP_109430014.1">
    <property type="nucleotide sequence ID" value="NZ_MPDK01000005.1"/>
</dbReference>
<name>A0A2U3DAE2_SULT2</name>
<dbReference type="HAMAP" id="MF_01080">
    <property type="entry name" value="TruB_bact"/>
    <property type="match status" value="1"/>
</dbReference>
<dbReference type="Gene3D" id="3.30.2350.10">
    <property type="entry name" value="Pseudouridine synthase"/>
    <property type="match status" value="1"/>
</dbReference>
<dbReference type="PANTHER" id="PTHR13767:SF2">
    <property type="entry name" value="PSEUDOURIDYLATE SYNTHASE TRUB1"/>
    <property type="match status" value="1"/>
</dbReference>
<feature type="domain" description="Pseudouridine synthase II N-terminal" evidence="6">
    <location>
        <begin position="24"/>
        <end position="176"/>
    </location>
</feature>
<dbReference type="CDD" id="cd02573">
    <property type="entry name" value="PseudoU_synth_EcTruB"/>
    <property type="match status" value="1"/>
</dbReference>
<evidence type="ECO:0000256" key="4">
    <source>
        <dbReference type="ARBA" id="ARBA00023235"/>
    </source>
</evidence>
<evidence type="ECO:0000313" key="9">
    <source>
        <dbReference type="Proteomes" id="UP000245380"/>
    </source>
</evidence>
<dbReference type="EC" id="5.4.99.25" evidence="5"/>
<gene>
    <name evidence="5" type="primary">truB</name>
    <name evidence="8" type="ORF">BM613_04645</name>
</gene>
<dbReference type="NCBIfam" id="TIGR00431">
    <property type="entry name" value="TruB"/>
    <property type="match status" value="1"/>
</dbReference>
<dbReference type="InterPro" id="IPR014780">
    <property type="entry name" value="tRNA_psdUridine_synth_TruB"/>
</dbReference>
<keyword evidence="3 5" id="KW-0819">tRNA processing</keyword>
<dbReference type="GO" id="GO:0031119">
    <property type="term" value="P:tRNA pseudouridine synthesis"/>
    <property type="evidence" value="ECO:0007669"/>
    <property type="project" value="UniProtKB-UniRule"/>
</dbReference>
<evidence type="ECO:0000259" key="7">
    <source>
        <dbReference type="Pfam" id="PF16198"/>
    </source>
</evidence>
<dbReference type="Proteomes" id="UP000245380">
    <property type="component" value="Unassembled WGS sequence"/>
</dbReference>
<dbReference type="EMBL" id="MPDK01000005">
    <property type="protein sequence ID" value="PWI58223.1"/>
    <property type="molecule type" value="Genomic_DNA"/>
</dbReference>
<dbReference type="GO" id="GO:0003723">
    <property type="term" value="F:RNA binding"/>
    <property type="evidence" value="ECO:0007669"/>
    <property type="project" value="InterPro"/>
</dbReference>
<comment type="function">
    <text evidence="5">Responsible for synthesis of pseudouridine from uracil-55 in the psi GC loop of transfer RNAs.</text>
</comment>
<feature type="active site" description="Nucleophile" evidence="5">
    <location>
        <position position="39"/>
    </location>
</feature>
<feature type="domain" description="tRNA pseudouridylate synthase B C-terminal" evidence="7">
    <location>
        <begin position="177"/>
        <end position="220"/>
    </location>
</feature>
<comment type="caution">
    <text evidence="8">The sequence shown here is derived from an EMBL/GenBank/DDBJ whole genome shotgun (WGS) entry which is preliminary data.</text>
</comment>
<evidence type="ECO:0000256" key="1">
    <source>
        <dbReference type="ARBA" id="ARBA00000385"/>
    </source>
</evidence>
<proteinExistence type="inferred from homology"/>
<comment type="similarity">
    <text evidence="2 5">Belongs to the pseudouridine synthase TruB family. Type 1 subfamily.</text>
</comment>
<dbReference type="GO" id="GO:0160148">
    <property type="term" value="F:tRNA pseudouridine(55) synthase activity"/>
    <property type="evidence" value="ECO:0007669"/>
    <property type="project" value="UniProtKB-EC"/>
</dbReference>
<dbReference type="InterPro" id="IPR020103">
    <property type="entry name" value="PsdUridine_synth_cat_dom_sf"/>
</dbReference>
<dbReference type="SUPFAM" id="SSF55120">
    <property type="entry name" value="Pseudouridine synthase"/>
    <property type="match status" value="1"/>
</dbReference>
<dbReference type="GO" id="GO:1990481">
    <property type="term" value="P:mRNA pseudouridine synthesis"/>
    <property type="evidence" value="ECO:0007669"/>
    <property type="project" value="TreeGrafter"/>
</dbReference>
<dbReference type="Pfam" id="PF16198">
    <property type="entry name" value="TruB_C_2"/>
    <property type="match status" value="1"/>
</dbReference>
<keyword evidence="9" id="KW-1185">Reference proteome</keyword>
<evidence type="ECO:0000256" key="3">
    <source>
        <dbReference type="ARBA" id="ARBA00022694"/>
    </source>
</evidence>
<comment type="catalytic activity">
    <reaction evidence="1 5">
        <text>uridine(55) in tRNA = pseudouridine(55) in tRNA</text>
        <dbReference type="Rhea" id="RHEA:42532"/>
        <dbReference type="Rhea" id="RHEA-COMP:10101"/>
        <dbReference type="Rhea" id="RHEA-COMP:10102"/>
        <dbReference type="ChEBI" id="CHEBI:65314"/>
        <dbReference type="ChEBI" id="CHEBI:65315"/>
        <dbReference type="EC" id="5.4.99.25"/>
    </reaction>
</comment>
<keyword evidence="4 5" id="KW-0413">Isomerase</keyword>
<evidence type="ECO:0000256" key="2">
    <source>
        <dbReference type="ARBA" id="ARBA00005642"/>
    </source>
</evidence>
<dbReference type="InterPro" id="IPR032819">
    <property type="entry name" value="TruB_C"/>
</dbReference>
<accession>A0A2U3DAE2</accession>
<dbReference type="Pfam" id="PF01509">
    <property type="entry name" value="TruB_N"/>
    <property type="match status" value="1"/>
</dbReference>
<dbReference type="AlphaFoldDB" id="A0A2U3DAE2"/>
<evidence type="ECO:0000313" key="8">
    <source>
        <dbReference type="EMBL" id="PWI58223.1"/>
    </source>
</evidence>
<protein>
    <recommendedName>
        <fullName evidence="5">tRNA pseudouridine synthase B</fullName>
        <ecNumber evidence="5">5.4.99.25</ecNumber>
    </recommendedName>
    <alternativeName>
        <fullName evidence="5">tRNA pseudouridine(55) synthase</fullName>
        <shortName evidence="5">Psi55 synthase</shortName>
    </alternativeName>
    <alternativeName>
        <fullName evidence="5">tRNA pseudouridylate synthase</fullName>
    </alternativeName>
    <alternativeName>
        <fullName evidence="5">tRNA-uridine isomerase</fullName>
    </alternativeName>
</protein>
<dbReference type="OrthoDB" id="9802309at2"/>
<evidence type="ECO:0000259" key="6">
    <source>
        <dbReference type="Pfam" id="PF01509"/>
    </source>
</evidence>